<dbReference type="EMBL" id="JACIDS010000004">
    <property type="protein sequence ID" value="MBB3932552.1"/>
    <property type="molecule type" value="Genomic_DNA"/>
</dbReference>
<feature type="domain" description="Aldehyde dehydrogenase" evidence="3">
    <location>
        <begin position="13"/>
        <end position="476"/>
    </location>
</feature>
<keyword evidence="5" id="KW-1185">Reference proteome</keyword>
<dbReference type="InterPro" id="IPR016163">
    <property type="entry name" value="Ald_DH_C"/>
</dbReference>
<evidence type="ECO:0000256" key="2">
    <source>
        <dbReference type="ARBA" id="ARBA00023002"/>
    </source>
</evidence>
<gene>
    <name evidence="4" type="ORF">GGR25_003610</name>
</gene>
<dbReference type="Proteomes" id="UP000553963">
    <property type="component" value="Unassembled WGS sequence"/>
</dbReference>
<dbReference type="SUPFAM" id="SSF53720">
    <property type="entry name" value="ALDH-like"/>
    <property type="match status" value="1"/>
</dbReference>
<organism evidence="4 5">
    <name type="scientific">Kaistia hirudinis</name>
    <dbReference type="NCBI Taxonomy" id="1293440"/>
    <lineage>
        <taxon>Bacteria</taxon>
        <taxon>Pseudomonadati</taxon>
        <taxon>Pseudomonadota</taxon>
        <taxon>Alphaproteobacteria</taxon>
        <taxon>Hyphomicrobiales</taxon>
        <taxon>Kaistiaceae</taxon>
        <taxon>Kaistia</taxon>
    </lineage>
</organism>
<name>A0A840ASC2_9HYPH</name>
<evidence type="ECO:0000256" key="1">
    <source>
        <dbReference type="ARBA" id="ARBA00009986"/>
    </source>
</evidence>
<dbReference type="RefSeq" id="WP_183400166.1">
    <property type="nucleotide sequence ID" value="NZ_JACIDS010000004.1"/>
</dbReference>
<evidence type="ECO:0000313" key="4">
    <source>
        <dbReference type="EMBL" id="MBB3932552.1"/>
    </source>
</evidence>
<dbReference type="GO" id="GO:0009450">
    <property type="term" value="P:gamma-aminobutyric acid catabolic process"/>
    <property type="evidence" value="ECO:0007669"/>
    <property type="project" value="TreeGrafter"/>
</dbReference>
<evidence type="ECO:0000259" key="3">
    <source>
        <dbReference type="Pfam" id="PF00171"/>
    </source>
</evidence>
<dbReference type="GO" id="GO:0004777">
    <property type="term" value="F:succinate-semialdehyde dehydrogenase (NAD+) activity"/>
    <property type="evidence" value="ECO:0007669"/>
    <property type="project" value="TreeGrafter"/>
</dbReference>
<dbReference type="PANTHER" id="PTHR43353">
    <property type="entry name" value="SUCCINATE-SEMIALDEHYDE DEHYDROGENASE, MITOCHONDRIAL"/>
    <property type="match status" value="1"/>
</dbReference>
<dbReference type="InterPro" id="IPR016162">
    <property type="entry name" value="Ald_DH_N"/>
</dbReference>
<dbReference type="PROSITE" id="PS00070">
    <property type="entry name" value="ALDEHYDE_DEHYDR_CYS"/>
    <property type="match status" value="1"/>
</dbReference>
<sequence>MTRERELFIDGAWRPSLSGRRLEICDPASGERIGSSALADAADIDAAVQAARRAFPGWAATHADERARILKRAADLIEDRVGDIAELLTREQGKPVPDAEKEIRFGIEVIRYYAEEGRRIGGSLRPSSRADIRSLVVTSPVGVVGAITPWNYPVDIYAWKLGPALAAGCTLVVKPPHETPLAIGKIVECFAEAGLPSGVLNDLPGTGPEAGAALAAHPGIDMMTATASTTAGQSMMRAAADTMKRLALELGGQCPFIVLDDADIAEAAAAAARRSFSNMGQICIAVNRILVADRIHDAFVEALVAETRKIRLGHGIDQGVGYGPMLLESGRTRVARHIADAVQRGGRLLVGGEKPKGEAFDRGFFFEPTLIDDVPDAALAMTEETYGPLAAIRRVKDDREALAVANALPYGLAAYVFSGDIERAWTFAERLETGAVGVNINDTTELQAPFGGWKLSGVGRELGPEGIMAFRESKHIKMRIRSRLG</sequence>
<keyword evidence="2" id="KW-0560">Oxidoreductase</keyword>
<proteinExistence type="inferred from homology"/>
<dbReference type="InterPro" id="IPR015590">
    <property type="entry name" value="Aldehyde_DH_dom"/>
</dbReference>
<accession>A0A840ASC2</accession>
<dbReference type="PANTHER" id="PTHR43353:SF5">
    <property type="entry name" value="SUCCINATE-SEMIALDEHYDE DEHYDROGENASE, MITOCHONDRIAL"/>
    <property type="match status" value="1"/>
</dbReference>
<dbReference type="InterPro" id="IPR050740">
    <property type="entry name" value="Aldehyde_DH_Superfamily"/>
</dbReference>
<comment type="similarity">
    <text evidence="1">Belongs to the aldehyde dehydrogenase family.</text>
</comment>
<dbReference type="Gene3D" id="3.40.309.10">
    <property type="entry name" value="Aldehyde Dehydrogenase, Chain A, domain 2"/>
    <property type="match status" value="1"/>
</dbReference>
<dbReference type="InterPro" id="IPR016161">
    <property type="entry name" value="Ald_DH/histidinol_DH"/>
</dbReference>
<dbReference type="InterPro" id="IPR016160">
    <property type="entry name" value="Ald_DH_CS_CYS"/>
</dbReference>
<dbReference type="Gene3D" id="3.40.605.10">
    <property type="entry name" value="Aldehyde Dehydrogenase, Chain A, domain 1"/>
    <property type="match status" value="1"/>
</dbReference>
<dbReference type="Pfam" id="PF00171">
    <property type="entry name" value="Aldedh"/>
    <property type="match status" value="1"/>
</dbReference>
<dbReference type="AlphaFoldDB" id="A0A840ASC2"/>
<dbReference type="FunFam" id="3.40.605.10:FF:000007">
    <property type="entry name" value="NAD/NADP-dependent betaine aldehyde dehydrogenase"/>
    <property type="match status" value="1"/>
</dbReference>
<evidence type="ECO:0000313" key="5">
    <source>
        <dbReference type="Proteomes" id="UP000553963"/>
    </source>
</evidence>
<reference evidence="4 5" key="1">
    <citation type="submission" date="2020-08" db="EMBL/GenBank/DDBJ databases">
        <title>Genomic Encyclopedia of Type Strains, Phase IV (KMG-IV): sequencing the most valuable type-strain genomes for metagenomic binning, comparative biology and taxonomic classification.</title>
        <authorList>
            <person name="Goeker M."/>
        </authorList>
    </citation>
    <scope>NUCLEOTIDE SEQUENCE [LARGE SCALE GENOMIC DNA]</scope>
    <source>
        <strain evidence="4 5">DSM 25966</strain>
    </source>
</reference>
<protein>
    <submittedName>
        <fullName evidence="4">Acyl-CoA reductase-like NAD-dependent aldehyde dehydrogenase</fullName>
    </submittedName>
</protein>
<comment type="caution">
    <text evidence="4">The sequence shown here is derived from an EMBL/GenBank/DDBJ whole genome shotgun (WGS) entry which is preliminary data.</text>
</comment>